<accession>A0A101E4E0</accession>
<dbReference type="Proteomes" id="UP000264445">
    <property type="component" value="Unassembled WGS sequence"/>
</dbReference>
<proteinExistence type="predicted"/>
<keyword evidence="1" id="KW-0479">Metal-binding</keyword>
<dbReference type="GO" id="GO:0008270">
    <property type="term" value="F:zinc ion binding"/>
    <property type="evidence" value="ECO:0007669"/>
    <property type="project" value="UniProtKB-KW"/>
</dbReference>
<dbReference type="RefSeq" id="WP_132040244.1">
    <property type="nucleotide sequence ID" value="NZ_DOLB01000083.1"/>
</dbReference>
<evidence type="ECO:0000313" key="5">
    <source>
        <dbReference type="Proteomes" id="UP000264445"/>
    </source>
</evidence>
<keyword evidence="1" id="KW-0862">Zinc</keyword>
<evidence type="ECO:0000313" key="3">
    <source>
        <dbReference type="EMBL" id="HBT49169.1"/>
    </source>
</evidence>
<dbReference type="PROSITE" id="PS50966">
    <property type="entry name" value="ZF_SWIM"/>
    <property type="match status" value="1"/>
</dbReference>
<evidence type="ECO:0000313" key="4">
    <source>
        <dbReference type="EMBL" id="TCO61296.1"/>
    </source>
</evidence>
<dbReference type="Proteomes" id="UP000294886">
    <property type="component" value="Unassembled WGS sequence"/>
</dbReference>
<dbReference type="EMBL" id="DOLB01000083">
    <property type="protein sequence ID" value="HBT49169.1"/>
    <property type="molecule type" value="Genomic_DNA"/>
</dbReference>
<reference evidence="3 5" key="1">
    <citation type="journal article" date="2018" name="Nat. Biotechnol.">
        <title>A standardized bacterial taxonomy based on genome phylogeny substantially revises the tree of life.</title>
        <authorList>
            <person name="Parks D.H."/>
            <person name="Chuvochina M."/>
            <person name="Waite D.W."/>
            <person name="Rinke C."/>
            <person name="Skarshewski A."/>
            <person name="Chaumeil P.A."/>
            <person name="Hugenholtz P."/>
        </authorList>
    </citation>
    <scope>NUCLEOTIDE SEQUENCE [LARGE SCALE GENOMIC DNA]</scope>
    <source>
        <strain evidence="3">UBA12544</strain>
    </source>
</reference>
<dbReference type="EMBL" id="SLWU01000020">
    <property type="protein sequence ID" value="TCO61296.1"/>
    <property type="molecule type" value="Genomic_DNA"/>
</dbReference>
<dbReference type="InterPro" id="IPR007527">
    <property type="entry name" value="Znf_SWIM"/>
</dbReference>
<dbReference type="AlphaFoldDB" id="A0A101E4E0"/>
<evidence type="ECO:0000313" key="6">
    <source>
        <dbReference type="Proteomes" id="UP000294886"/>
    </source>
</evidence>
<name>A0A101E4E0_9THEO</name>
<reference evidence="4 6" key="2">
    <citation type="submission" date="2019-03" db="EMBL/GenBank/DDBJ databases">
        <title>Genomic Encyclopedia of Type Strains, Phase IV (KMG-IV): sequencing the most valuable type-strain genomes for metagenomic binning, comparative biology and taxonomic classification.</title>
        <authorList>
            <person name="Goeker M."/>
        </authorList>
    </citation>
    <scope>NUCLEOTIDE SEQUENCE [LARGE SCALE GENOMIC DNA]</scope>
    <source>
        <strain evidence="4 6">DSM 13054</strain>
    </source>
</reference>
<dbReference type="Pfam" id="PF04434">
    <property type="entry name" value="SWIM"/>
    <property type="match status" value="1"/>
</dbReference>
<protein>
    <submittedName>
        <fullName evidence="4">SWIM zinc finger protein</fullName>
    </submittedName>
</protein>
<sequence>MTIYDFEDYIDEIILDRGYDYYVGGNIIDLYNSGKNEYIFKIQGSDDYEVMVKLDDNGEILYSECNCPYDYGPICKHQVAAFYKLVEIFSSQNEASNVQKRAKEQQDIKEVLDNLSKEELIDIIMDLIGDDETLKNRIVLRYSKVDSKQELIRCRKLINSIVRKYKGRDGFISYNETYDFVSEMEDLLWKARDTEDIFLALDIAFLVLEEAIQAFEYADDSGGSIDLLVSDAIEVIGDIVFRSENLDINLKKEIFSRLLTLSESKIFDGWESYRIDILWLCADFVDIEELRDKLVSKIEYLVSNWSTENRYGKYITEKLLQILYVIKERYGSREEAEQFVQEHLEFDFFKEVFIQKCFREKEYEKVIELALKWEEQDRQYPGLVSKWKKMRYEAYKKLSLKEEQMKLAKELLFDGNFEYYRELKELITGDRAEFYNNLKQELKNYKGWHGKDIYLKVILEENDLDELMEFVKENPTRIEEYADKLKDKFKDEVIEVYKKYIKLAASSSSNRKDYQKVCGILKRYKKIAGEQSQKEIINELMRLYKKRPAFIDELSKIK</sequence>
<organism evidence="4 6">
    <name type="scientific">Caldanaerobacter subterraneus</name>
    <dbReference type="NCBI Taxonomy" id="911092"/>
    <lineage>
        <taxon>Bacteria</taxon>
        <taxon>Bacillati</taxon>
        <taxon>Bacillota</taxon>
        <taxon>Clostridia</taxon>
        <taxon>Thermoanaerobacterales</taxon>
        <taxon>Thermoanaerobacteraceae</taxon>
        <taxon>Caldanaerobacter</taxon>
    </lineage>
</organism>
<comment type="caution">
    <text evidence="4">The sequence shown here is derived from an EMBL/GenBank/DDBJ whole genome shotgun (WGS) entry which is preliminary data.</text>
</comment>
<feature type="domain" description="SWIM-type" evidence="2">
    <location>
        <begin position="48"/>
        <end position="86"/>
    </location>
</feature>
<evidence type="ECO:0000256" key="1">
    <source>
        <dbReference type="PROSITE-ProRule" id="PRU00325"/>
    </source>
</evidence>
<evidence type="ECO:0000259" key="2">
    <source>
        <dbReference type="PROSITE" id="PS50966"/>
    </source>
</evidence>
<gene>
    <name evidence="3" type="ORF">DEA61_04890</name>
    <name evidence="4" type="ORF">EV203_1204</name>
</gene>
<keyword evidence="1" id="KW-0863">Zinc-finger</keyword>